<keyword evidence="11" id="KW-1185">Reference proteome</keyword>
<dbReference type="Proteomes" id="UP000241201">
    <property type="component" value="Unassembled WGS sequence"/>
</dbReference>
<sequence>MTLADINWPLILAGLGLFLFGIDYMGDGLKSYAGDKLKDIIDKYTSSPVKGILIGALVTCLIQSSSGTTALTIGLIRSGLMNLNQAVGIIMGANIGTVITSVLVGLKISKYAVYFIIIGAFVSMFSKNKKSKYLSQIIFGFGCLFYGLDLMGNNLSMISEVPEFTQITEFLMKSPWLGLLGGTILTCAIQSSAATIAIVQQMYGAGAIGLNIALPFLFGSNIGTTITAVLASIGGSIPAKRAAFFHVLFNVIGSILFMIVLSPFTMLIQYINSVSTMSPELQLAVAHGIFNIVTTILFFPFINKIVVIIKKIIPNHSKELQMDLSELDPHVVQLFPSHALAIAKNKILEMGSITVEACENVREYFISKSSTAKETVEELENAINLLDKKISEYLLLISHEQLNDHDSKEYFADMKSIKDLERVGDLCINLTQFFEAVYDEKDDFSSEAKDDIIAMINMDIEMLNHAMVAFDKHDLDDIIYVDDRESNLDYYNKKAKQRHIQRVTNKTEKSVIVNSTYVDILSNLERIGDHCQNIAESYMLEEENFKPDYEVDSAFNQ</sequence>
<dbReference type="Gene3D" id="1.20.58.220">
    <property type="entry name" value="Phosphate transport system protein phou homolog 2, domain 2"/>
    <property type="match status" value="1"/>
</dbReference>
<dbReference type="GO" id="GO:0044341">
    <property type="term" value="P:sodium-dependent phosphate transport"/>
    <property type="evidence" value="ECO:0007669"/>
    <property type="project" value="InterPro"/>
</dbReference>
<dbReference type="EMBL" id="JAJDKZ010000016">
    <property type="protein sequence ID" value="MCB8610363.1"/>
    <property type="molecule type" value="Genomic_DNA"/>
</dbReference>
<keyword evidence="6" id="KW-0175">Coiled coil</keyword>
<feature type="transmembrane region" description="Helical" evidence="7">
    <location>
        <begin position="283"/>
        <end position="302"/>
    </location>
</feature>
<dbReference type="GO" id="GO:0005436">
    <property type="term" value="F:sodium:phosphate symporter activity"/>
    <property type="evidence" value="ECO:0007669"/>
    <property type="project" value="InterPro"/>
</dbReference>
<feature type="transmembrane region" description="Helical" evidence="7">
    <location>
        <begin position="6"/>
        <end position="26"/>
    </location>
</feature>
<organism evidence="10 11">
    <name type="scientific">Faecalibacillus faecis</name>
    <dbReference type="NCBI Taxonomy" id="1982628"/>
    <lineage>
        <taxon>Bacteria</taxon>
        <taxon>Bacillati</taxon>
        <taxon>Bacillota</taxon>
        <taxon>Erysipelotrichia</taxon>
        <taxon>Erysipelotrichales</taxon>
        <taxon>Coprobacillaceae</taxon>
        <taxon>Faecalibacillus</taxon>
    </lineage>
</organism>
<dbReference type="AlphaFoldDB" id="A0A2T3G0I1"/>
<evidence type="ECO:0000313" key="10">
    <source>
        <dbReference type="EMBL" id="PST41002.1"/>
    </source>
</evidence>
<protein>
    <submittedName>
        <fullName evidence="10">ABC transporter</fullName>
    </submittedName>
    <submittedName>
        <fullName evidence="9">Na/Pi cotransporter family protein</fullName>
    </submittedName>
</protein>
<evidence type="ECO:0000256" key="7">
    <source>
        <dbReference type="SAM" id="Phobius"/>
    </source>
</evidence>
<evidence type="ECO:0000256" key="4">
    <source>
        <dbReference type="ARBA" id="ARBA00022989"/>
    </source>
</evidence>
<dbReference type="InterPro" id="IPR003841">
    <property type="entry name" value="Na/Pi_transpt"/>
</dbReference>
<feature type="transmembrane region" description="Helical" evidence="7">
    <location>
        <begin position="133"/>
        <end position="155"/>
    </location>
</feature>
<dbReference type="GeneID" id="77470453"/>
<gene>
    <name evidence="10" type="ORF">C7U55_04995</name>
    <name evidence="9" type="ORF">LJD69_07120</name>
</gene>
<dbReference type="NCBIfam" id="NF037997">
    <property type="entry name" value="Na_Pi_symport"/>
    <property type="match status" value="1"/>
</dbReference>
<dbReference type="SUPFAM" id="SSF109755">
    <property type="entry name" value="PhoU-like"/>
    <property type="match status" value="1"/>
</dbReference>
<dbReference type="NCBIfam" id="TIGR00704">
    <property type="entry name" value="NaPi_cotrn_rel"/>
    <property type="match status" value="1"/>
</dbReference>
<keyword evidence="3 7" id="KW-0812">Transmembrane</keyword>
<feature type="transmembrane region" description="Helical" evidence="7">
    <location>
        <begin position="176"/>
        <end position="199"/>
    </location>
</feature>
<dbReference type="GO" id="GO:0005886">
    <property type="term" value="C:plasma membrane"/>
    <property type="evidence" value="ECO:0007669"/>
    <property type="project" value="UniProtKB-SubCell"/>
</dbReference>
<feature type="transmembrane region" description="Helical" evidence="7">
    <location>
        <begin position="205"/>
        <end position="231"/>
    </location>
</feature>
<dbReference type="Proteomes" id="UP001198439">
    <property type="component" value="Unassembled WGS sequence"/>
</dbReference>
<evidence type="ECO:0000256" key="2">
    <source>
        <dbReference type="ARBA" id="ARBA00022475"/>
    </source>
</evidence>
<evidence type="ECO:0000256" key="3">
    <source>
        <dbReference type="ARBA" id="ARBA00022692"/>
    </source>
</evidence>
<reference evidence="9" key="3">
    <citation type="submission" date="2021-10" db="EMBL/GenBank/DDBJ databases">
        <title>Collection of gut derived symbiotic bacterial strains cultured from healthy donors.</title>
        <authorList>
            <person name="Lin H."/>
            <person name="Littmann E."/>
            <person name="Kohout C."/>
            <person name="Pamer E.G."/>
        </authorList>
    </citation>
    <scope>NUCLEOTIDE SEQUENCE</scope>
    <source>
        <strain evidence="9">DFI.4.48</strain>
    </source>
</reference>
<keyword evidence="2" id="KW-1003">Cell membrane</keyword>
<dbReference type="InterPro" id="IPR038078">
    <property type="entry name" value="PhoU-like_sf"/>
</dbReference>
<evidence type="ECO:0000313" key="9">
    <source>
        <dbReference type="EMBL" id="MCB8610363.1"/>
    </source>
</evidence>
<proteinExistence type="predicted"/>
<feature type="transmembrane region" description="Helical" evidence="7">
    <location>
        <begin position="47"/>
        <end position="66"/>
    </location>
</feature>
<dbReference type="InterPro" id="IPR004633">
    <property type="entry name" value="NaPi_cotrn-rel/YqeW-like"/>
</dbReference>
<name>A0A2T3G0I1_9FIRM</name>
<keyword evidence="5 7" id="KW-0472">Membrane</keyword>
<comment type="caution">
    <text evidence="10">The sequence shown here is derived from an EMBL/GenBank/DDBJ whole genome shotgun (WGS) entry which is preliminary data.</text>
</comment>
<feature type="transmembrane region" description="Helical" evidence="7">
    <location>
        <begin position="243"/>
        <end position="271"/>
    </location>
</feature>
<reference evidence="11" key="1">
    <citation type="submission" date="2018-03" db="EMBL/GenBank/DDBJ databases">
        <title>Lachnoclostridium SNUG30370 gen.nov., sp.nov., isolated from human faeces.</title>
        <authorList>
            <person name="Seo B."/>
            <person name="Jeon K."/>
            <person name="Ko G."/>
        </authorList>
    </citation>
    <scope>NUCLEOTIDE SEQUENCE [LARGE SCALE GENOMIC DNA]</scope>
    <source>
        <strain evidence="11">SNUG30370</strain>
    </source>
</reference>
<reference evidence="10" key="2">
    <citation type="journal article" date="2019" name="Int. J. Syst. Evol. Microbiol.">
        <title>Faecalibacillus intestinalis gen. nov., sp. nov. and Faecalibacillus faecis sp. nov., isolated from human faeces.</title>
        <authorList>
            <person name="Seo B."/>
            <person name="Jeon K."/>
            <person name="Baek I."/>
            <person name="Lee Y.M."/>
            <person name="Baek K."/>
            <person name="Ko G."/>
        </authorList>
    </citation>
    <scope>NUCLEOTIDE SEQUENCE</scope>
    <source>
        <strain evidence="10">SNUG30370</strain>
    </source>
</reference>
<dbReference type="PANTHER" id="PTHR10010:SF46">
    <property type="entry name" value="SODIUM-DEPENDENT PHOSPHATE TRANSPORT PROTEIN 2B"/>
    <property type="match status" value="1"/>
</dbReference>
<evidence type="ECO:0000259" key="8">
    <source>
        <dbReference type="Pfam" id="PF01895"/>
    </source>
</evidence>
<evidence type="ECO:0000256" key="1">
    <source>
        <dbReference type="ARBA" id="ARBA00004651"/>
    </source>
</evidence>
<dbReference type="PANTHER" id="PTHR10010">
    <property type="entry name" value="SOLUTE CARRIER FAMILY 34 SODIUM PHOSPHATE , MEMBER 2-RELATED"/>
    <property type="match status" value="1"/>
</dbReference>
<evidence type="ECO:0000256" key="6">
    <source>
        <dbReference type="SAM" id="Coils"/>
    </source>
</evidence>
<evidence type="ECO:0000256" key="5">
    <source>
        <dbReference type="ARBA" id="ARBA00023136"/>
    </source>
</evidence>
<accession>A0A2T3G0I1</accession>
<dbReference type="Pfam" id="PF01895">
    <property type="entry name" value="PhoU"/>
    <property type="match status" value="2"/>
</dbReference>
<feature type="domain" description="PhoU" evidence="8">
    <location>
        <begin position="454"/>
        <end position="537"/>
    </location>
</feature>
<dbReference type="RefSeq" id="WP_106987616.1">
    <property type="nucleotide sequence ID" value="NZ_DAWBWI010000105.1"/>
</dbReference>
<feature type="coiled-coil region" evidence="6">
    <location>
        <begin position="369"/>
        <end position="396"/>
    </location>
</feature>
<dbReference type="Pfam" id="PF02690">
    <property type="entry name" value="Na_Pi_cotrans"/>
    <property type="match status" value="2"/>
</dbReference>
<keyword evidence="4 7" id="KW-1133">Transmembrane helix</keyword>
<feature type="domain" description="PhoU" evidence="8">
    <location>
        <begin position="347"/>
        <end position="430"/>
    </location>
</feature>
<evidence type="ECO:0000313" key="11">
    <source>
        <dbReference type="Proteomes" id="UP000241201"/>
    </source>
</evidence>
<dbReference type="InterPro" id="IPR026022">
    <property type="entry name" value="PhoU_dom"/>
</dbReference>
<dbReference type="EMBL" id="PYLP01000004">
    <property type="protein sequence ID" value="PST41002.1"/>
    <property type="molecule type" value="Genomic_DNA"/>
</dbReference>
<comment type="subcellular location">
    <subcellularLocation>
        <location evidence="1">Cell membrane</location>
        <topology evidence="1">Multi-pass membrane protein</topology>
    </subcellularLocation>
</comment>